<feature type="region of interest" description="Disordered" evidence="1">
    <location>
        <begin position="63"/>
        <end position="89"/>
    </location>
</feature>
<gene>
    <name evidence="2" type="ORF">PsYK624_145500</name>
</gene>
<proteinExistence type="predicted"/>
<accession>A0A9P3LLH9</accession>
<reference evidence="2 3" key="1">
    <citation type="submission" date="2021-08" db="EMBL/GenBank/DDBJ databases">
        <title>Draft Genome Sequence of Phanerochaete sordida strain YK-624.</title>
        <authorList>
            <person name="Mori T."/>
            <person name="Dohra H."/>
            <person name="Suzuki T."/>
            <person name="Kawagishi H."/>
            <person name="Hirai H."/>
        </authorList>
    </citation>
    <scope>NUCLEOTIDE SEQUENCE [LARGE SCALE GENOMIC DNA]</scope>
    <source>
        <strain evidence="2 3">YK-624</strain>
    </source>
</reference>
<protein>
    <submittedName>
        <fullName evidence="2">Uncharacterized protein</fullName>
    </submittedName>
</protein>
<dbReference type="AlphaFoldDB" id="A0A9P3LLH9"/>
<sequence length="89" mass="10325">MTSPNERTDAVFPIANDYMQRIVCQAKTYEFRRYGIAASVKRVWFDLNAPFSHIAYVSEIDPARTRNPGDEPLDSMGLVTKEFNERHRD</sequence>
<evidence type="ECO:0000313" key="3">
    <source>
        <dbReference type="Proteomes" id="UP000703269"/>
    </source>
</evidence>
<dbReference type="InterPro" id="IPR015947">
    <property type="entry name" value="PUA-like_sf"/>
</dbReference>
<dbReference type="SUPFAM" id="SSF88697">
    <property type="entry name" value="PUA domain-like"/>
    <property type="match status" value="1"/>
</dbReference>
<dbReference type="Proteomes" id="UP000703269">
    <property type="component" value="Unassembled WGS sequence"/>
</dbReference>
<name>A0A9P3LLH9_9APHY</name>
<keyword evidence="3" id="KW-1185">Reference proteome</keyword>
<evidence type="ECO:0000313" key="2">
    <source>
        <dbReference type="EMBL" id="GJE98322.1"/>
    </source>
</evidence>
<dbReference type="OrthoDB" id="2795129at2759"/>
<organism evidence="2 3">
    <name type="scientific">Phanerochaete sordida</name>
    <dbReference type="NCBI Taxonomy" id="48140"/>
    <lineage>
        <taxon>Eukaryota</taxon>
        <taxon>Fungi</taxon>
        <taxon>Dikarya</taxon>
        <taxon>Basidiomycota</taxon>
        <taxon>Agaricomycotina</taxon>
        <taxon>Agaricomycetes</taxon>
        <taxon>Polyporales</taxon>
        <taxon>Phanerochaetaceae</taxon>
        <taxon>Phanerochaete</taxon>
    </lineage>
</organism>
<comment type="caution">
    <text evidence="2">The sequence shown here is derived from an EMBL/GenBank/DDBJ whole genome shotgun (WGS) entry which is preliminary data.</text>
</comment>
<dbReference type="EMBL" id="BPQB01000086">
    <property type="protein sequence ID" value="GJE98322.1"/>
    <property type="molecule type" value="Genomic_DNA"/>
</dbReference>
<evidence type="ECO:0000256" key="1">
    <source>
        <dbReference type="SAM" id="MobiDB-lite"/>
    </source>
</evidence>